<reference evidence="1" key="1">
    <citation type="submission" date="2018-08" db="EMBL/GenBank/DDBJ databases">
        <authorList>
            <consortium name="GenomeTrakr network: Whole genome sequencing for foodborne pathogen traceback"/>
        </authorList>
    </citation>
    <scope>NUCLEOTIDE SEQUENCE [LARGE SCALE GENOMIC DNA]</scope>
    <source>
        <strain evidence="1">FDA00003943</strain>
    </source>
</reference>
<gene>
    <name evidence="1" type="ORF">AIF45_22885</name>
</gene>
<organism evidence="1">
    <name type="scientific">Salmonella enterica subsp. salamae</name>
    <dbReference type="NCBI Taxonomy" id="59202"/>
    <lineage>
        <taxon>Bacteria</taxon>
        <taxon>Pseudomonadati</taxon>
        <taxon>Pseudomonadota</taxon>
        <taxon>Gammaproteobacteria</taxon>
        <taxon>Enterobacterales</taxon>
        <taxon>Enterobacteriaceae</taxon>
        <taxon>Salmonella</taxon>
    </lineage>
</organism>
<dbReference type="EMBL" id="RSKH01000024">
    <property type="protein sequence ID" value="MII81838.1"/>
    <property type="molecule type" value="Genomic_DNA"/>
</dbReference>
<proteinExistence type="predicted"/>
<dbReference type="AlphaFoldDB" id="A0A6C8YGA6"/>
<accession>A0A6C8YGA6</accession>
<evidence type="ECO:0000313" key="1">
    <source>
        <dbReference type="EMBL" id="MII81838.1"/>
    </source>
</evidence>
<dbReference type="Proteomes" id="UP000885342">
    <property type="component" value="Unassembled WGS sequence"/>
</dbReference>
<protein>
    <submittedName>
        <fullName evidence="1">Uncharacterized protein</fullName>
    </submittedName>
</protein>
<sequence>MNEGALIAESPPFFMVPEQLRLFLFDESFGVVLFVDENTEPVVHFLCHRLLAVRFYFFLMLN</sequence>
<comment type="caution">
    <text evidence="1">The sequence shown here is derived from an EMBL/GenBank/DDBJ whole genome shotgun (WGS) entry which is preliminary data.</text>
</comment>
<name>A0A6C8YGA6_SALER</name>